<name>A0A0E9SUK1_ANGAN</name>
<dbReference type="EMBL" id="GBXM01063528">
    <property type="protein sequence ID" value="JAH45049.1"/>
    <property type="molecule type" value="Transcribed_RNA"/>
</dbReference>
<reference evidence="1" key="2">
    <citation type="journal article" date="2015" name="Fish Shellfish Immunol.">
        <title>Early steps in the European eel (Anguilla anguilla)-Vibrio vulnificus interaction in the gills: Role of the RtxA13 toxin.</title>
        <authorList>
            <person name="Callol A."/>
            <person name="Pajuelo D."/>
            <person name="Ebbesson L."/>
            <person name="Teles M."/>
            <person name="MacKenzie S."/>
            <person name="Amaro C."/>
        </authorList>
    </citation>
    <scope>NUCLEOTIDE SEQUENCE</scope>
</reference>
<sequence length="52" mass="5649">MAVPPVLVGWTHWRLMRSLKALTTLSAIGGPGYAKAKQWGHVLTGLCSCKKK</sequence>
<reference evidence="1" key="1">
    <citation type="submission" date="2014-11" db="EMBL/GenBank/DDBJ databases">
        <authorList>
            <person name="Amaro Gonzalez C."/>
        </authorList>
    </citation>
    <scope>NUCLEOTIDE SEQUENCE</scope>
</reference>
<organism evidence="1">
    <name type="scientific">Anguilla anguilla</name>
    <name type="common">European freshwater eel</name>
    <name type="synonym">Muraena anguilla</name>
    <dbReference type="NCBI Taxonomy" id="7936"/>
    <lineage>
        <taxon>Eukaryota</taxon>
        <taxon>Metazoa</taxon>
        <taxon>Chordata</taxon>
        <taxon>Craniata</taxon>
        <taxon>Vertebrata</taxon>
        <taxon>Euteleostomi</taxon>
        <taxon>Actinopterygii</taxon>
        <taxon>Neopterygii</taxon>
        <taxon>Teleostei</taxon>
        <taxon>Anguilliformes</taxon>
        <taxon>Anguillidae</taxon>
        <taxon>Anguilla</taxon>
    </lineage>
</organism>
<protein>
    <submittedName>
        <fullName evidence="1">Uncharacterized protein</fullName>
    </submittedName>
</protein>
<dbReference type="AlphaFoldDB" id="A0A0E9SUK1"/>
<accession>A0A0E9SUK1</accession>
<proteinExistence type="predicted"/>
<evidence type="ECO:0000313" key="1">
    <source>
        <dbReference type="EMBL" id="JAH45049.1"/>
    </source>
</evidence>